<evidence type="ECO:0000256" key="2">
    <source>
        <dbReference type="ARBA" id="ARBA00008914"/>
    </source>
</evidence>
<feature type="region of interest" description="Disordered" evidence="8">
    <location>
        <begin position="18"/>
        <end position="41"/>
    </location>
</feature>
<dbReference type="CDD" id="cd07185">
    <property type="entry name" value="OmpA_C-like"/>
    <property type="match status" value="1"/>
</dbReference>
<dbReference type="Proteomes" id="UP000266206">
    <property type="component" value="Unassembled WGS sequence"/>
</dbReference>
<name>A0A3A1YSX9_9BURK</name>
<evidence type="ECO:0000256" key="9">
    <source>
        <dbReference type="SAM" id="Phobius"/>
    </source>
</evidence>
<dbReference type="Gene3D" id="3.30.1330.60">
    <property type="entry name" value="OmpA-like domain"/>
    <property type="match status" value="1"/>
</dbReference>
<reference evidence="11 12" key="1">
    <citation type="submission" date="2017-08" db="EMBL/GenBank/DDBJ databases">
        <title>Pusillimonas indicus sp. nov., a member of the family Alcaligenaceae isolated from surface seawater.</title>
        <authorList>
            <person name="Li J."/>
        </authorList>
    </citation>
    <scope>NUCLEOTIDE SEQUENCE [LARGE SCALE GENOMIC DNA]</scope>
    <source>
        <strain evidence="11 12">L52-1-41</strain>
    </source>
</reference>
<accession>A0A3A1YSX9</accession>
<evidence type="ECO:0000256" key="5">
    <source>
        <dbReference type="ARBA" id="ARBA00022989"/>
    </source>
</evidence>
<dbReference type="PROSITE" id="PS51123">
    <property type="entry name" value="OMPA_2"/>
    <property type="match status" value="1"/>
</dbReference>
<organism evidence="11 12">
    <name type="scientific">Neopusillimonas maritima</name>
    <dbReference type="NCBI Taxonomy" id="2026239"/>
    <lineage>
        <taxon>Bacteria</taxon>
        <taxon>Pseudomonadati</taxon>
        <taxon>Pseudomonadota</taxon>
        <taxon>Betaproteobacteria</taxon>
        <taxon>Burkholderiales</taxon>
        <taxon>Alcaligenaceae</taxon>
        <taxon>Neopusillimonas</taxon>
    </lineage>
</organism>
<evidence type="ECO:0000259" key="10">
    <source>
        <dbReference type="PROSITE" id="PS51123"/>
    </source>
</evidence>
<dbReference type="InterPro" id="IPR025713">
    <property type="entry name" value="MotB-like_N_dom"/>
</dbReference>
<dbReference type="Pfam" id="PF13677">
    <property type="entry name" value="MotB_plug"/>
    <property type="match status" value="1"/>
</dbReference>
<dbReference type="PANTHER" id="PTHR30329:SF21">
    <property type="entry name" value="LIPOPROTEIN YIAD-RELATED"/>
    <property type="match status" value="1"/>
</dbReference>
<dbReference type="InterPro" id="IPR036737">
    <property type="entry name" value="OmpA-like_sf"/>
</dbReference>
<sequence length="277" mass="30662">MTPRPTGRRTLLEEIEQRKREHAQQQTNGHEDHANGPRRGIHNKKWYFEPQSREQSDGWLLTYLDTITLLLVLLLVMLTMAGKKDDNQQGQGVLPAQTGLLSQQASALPNGVTLPIPFPPVPESTEQTQDLTQGLNLDNLGDNVEVVMNDKSVSFRINSEILFGSGEAQLSLGGLEVLQRLAHTLKDSPHTVTIEGHTDAIPIRSARFPSNWELSSARAGSVVRYLEANGIASRRLRAVGYADTRPLAQNNTTANRALNRRVELMLEMPATQNGQAH</sequence>
<keyword evidence="4 9" id="KW-0812">Transmembrane</keyword>
<dbReference type="AlphaFoldDB" id="A0A3A1YSX9"/>
<proteinExistence type="inferred from homology"/>
<evidence type="ECO:0000313" key="12">
    <source>
        <dbReference type="Proteomes" id="UP000266206"/>
    </source>
</evidence>
<dbReference type="SUPFAM" id="SSF103088">
    <property type="entry name" value="OmpA-like"/>
    <property type="match status" value="1"/>
</dbReference>
<dbReference type="PANTHER" id="PTHR30329">
    <property type="entry name" value="STATOR ELEMENT OF FLAGELLAR MOTOR COMPLEX"/>
    <property type="match status" value="1"/>
</dbReference>
<evidence type="ECO:0000256" key="1">
    <source>
        <dbReference type="ARBA" id="ARBA00004162"/>
    </source>
</evidence>
<protein>
    <recommendedName>
        <fullName evidence="10">OmpA-like domain-containing protein</fullName>
    </recommendedName>
</protein>
<dbReference type="Pfam" id="PF00691">
    <property type="entry name" value="OmpA"/>
    <property type="match status" value="1"/>
</dbReference>
<evidence type="ECO:0000313" key="11">
    <source>
        <dbReference type="EMBL" id="RIY39504.1"/>
    </source>
</evidence>
<dbReference type="RefSeq" id="WP_119516830.1">
    <property type="nucleotide sequence ID" value="NZ_NQYH01000015.1"/>
</dbReference>
<keyword evidence="6 7" id="KW-0472">Membrane</keyword>
<keyword evidence="3" id="KW-1003">Cell membrane</keyword>
<feature type="domain" description="OmpA-like" evidence="10">
    <location>
        <begin position="150"/>
        <end position="270"/>
    </location>
</feature>
<gene>
    <name evidence="11" type="ORF">CJP73_13825</name>
</gene>
<dbReference type="GO" id="GO:0005886">
    <property type="term" value="C:plasma membrane"/>
    <property type="evidence" value="ECO:0007669"/>
    <property type="project" value="UniProtKB-SubCell"/>
</dbReference>
<feature type="compositionally biased region" description="Basic and acidic residues" evidence="8">
    <location>
        <begin position="18"/>
        <end position="35"/>
    </location>
</feature>
<comment type="subcellular location">
    <subcellularLocation>
        <location evidence="1">Cell membrane</location>
        <topology evidence="1">Single-pass membrane protein</topology>
    </subcellularLocation>
</comment>
<dbReference type="InterPro" id="IPR006665">
    <property type="entry name" value="OmpA-like"/>
</dbReference>
<dbReference type="InterPro" id="IPR050330">
    <property type="entry name" value="Bact_OuterMem_StrucFunc"/>
</dbReference>
<evidence type="ECO:0000256" key="6">
    <source>
        <dbReference type="ARBA" id="ARBA00023136"/>
    </source>
</evidence>
<dbReference type="EMBL" id="NQYH01000015">
    <property type="protein sequence ID" value="RIY39504.1"/>
    <property type="molecule type" value="Genomic_DNA"/>
</dbReference>
<keyword evidence="5 9" id="KW-1133">Transmembrane helix</keyword>
<dbReference type="OrthoDB" id="9815217at2"/>
<evidence type="ECO:0000256" key="8">
    <source>
        <dbReference type="SAM" id="MobiDB-lite"/>
    </source>
</evidence>
<comment type="caution">
    <text evidence="11">The sequence shown here is derived from an EMBL/GenBank/DDBJ whole genome shotgun (WGS) entry which is preliminary data.</text>
</comment>
<evidence type="ECO:0000256" key="3">
    <source>
        <dbReference type="ARBA" id="ARBA00022475"/>
    </source>
</evidence>
<comment type="similarity">
    <text evidence="2">Belongs to the MotB family.</text>
</comment>
<evidence type="ECO:0000256" key="4">
    <source>
        <dbReference type="ARBA" id="ARBA00022692"/>
    </source>
</evidence>
<feature type="transmembrane region" description="Helical" evidence="9">
    <location>
        <begin position="60"/>
        <end position="81"/>
    </location>
</feature>
<evidence type="ECO:0000256" key="7">
    <source>
        <dbReference type="PROSITE-ProRule" id="PRU00473"/>
    </source>
</evidence>